<protein>
    <submittedName>
        <fullName evidence="1">Uncharacterized protein</fullName>
    </submittedName>
</protein>
<name>A0A1T4VU65_9GAMM</name>
<gene>
    <name evidence="1" type="ORF">SAMN02745132_04306</name>
</gene>
<accession>A0A1T4VU65</accession>
<reference evidence="2" key="1">
    <citation type="submission" date="2017-02" db="EMBL/GenBank/DDBJ databases">
        <authorList>
            <person name="Varghese N."/>
            <person name="Submissions S."/>
        </authorList>
    </citation>
    <scope>NUCLEOTIDE SEQUENCE [LARGE SCALE GENOMIC DNA]</scope>
    <source>
        <strain evidence="2">DSM 22720</strain>
    </source>
</reference>
<dbReference type="Proteomes" id="UP000190162">
    <property type="component" value="Unassembled WGS sequence"/>
</dbReference>
<keyword evidence="2" id="KW-1185">Reference proteome</keyword>
<organism evidence="1 2">
    <name type="scientific">Enterovibrio nigricans DSM 22720</name>
    <dbReference type="NCBI Taxonomy" id="1121868"/>
    <lineage>
        <taxon>Bacteria</taxon>
        <taxon>Pseudomonadati</taxon>
        <taxon>Pseudomonadota</taxon>
        <taxon>Gammaproteobacteria</taxon>
        <taxon>Vibrionales</taxon>
        <taxon>Vibrionaceae</taxon>
        <taxon>Enterovibrio</taxon>
    </lineage>
</organism>
<sequence>MGENVTWTTPPLPKGCQYTIWGDSWVGRGLIRHDRIFSDDDIGSSGHWTTGYFKKFTLLPDDPDAALTYRVEYDLHKGALDCGKVGLTLYYMDVYQSKDVSSNESSELDFGVGEQIVIDDVPPELYGVYQRLVMGSRNGQLCSGSDTNEMNEAYIK</sequence>
<dbReference type="EMBL" id="FUXU01000101">
    <property type="protein sequence ID" value="SKA68554.1"/>
    <property type="molecule type" value="Genomic_DNA"/>
</dbReference>
<proteinExistence type="predicted"/>
<dbReference type="AlphaFoldDB" id="A0A1T4VU65"/>
<evidence type="ECO:0000313" key="2">
    <source>
        <dbReference type="Proteomes" id="UP000190162"/>
    </source>
</evidence>
<evidence type="ECO:0000313" key="1">
    <source>
        <dbReference type="EMBL" id="SKA68554.1"/>
    </source>
</evidence>